<dbReference type="GO" id="GO:0006400">
    <property type="term" value="P:tRNA modification"/>
    <property type="evidence" value="ECO:0007669"/>
    <property type="project" value="InterPro"/>
</dbReference>
<proteinExistence type="predicted"/>
<name>A0A0F9AL86_9ZZZZ</name>
<reference evidence="1" key="1">
    <citation type="journal article" date="2015" name="Nature">
        <title>Complex archaea that bridge the gap between prokaryotes and eukaryotes.</title>
        <authorList>
            <person name="Spang A."/>
            <person name="Saw J.H."/>
            <person name="Jorgensen S.L."/>
            <person name="Zaremba-Niedzwiedzka K."/>
            <person name="Martijn J."/>
            <person name="Lind A.E."/>
            <person name="van Eijk R."/>
            <person name="Schleper C."/>
            <person name="Guy L."/>
            <person name="Ettema T.J."/>
        </authorList>
    </citation>
    <scope>NUCLEOTIDE SEQUENCE</scope>
</reference>
<organism evidence="1">
    <name type="scientific">marine sediment metagenome</name>
    <dbReference type="NCBI Taxonomy" id="412755"/>
    <lineage>
        <taxon>unclassified sequences</taxon>
        <taxon>metagenomes</taxon>
        <taxon>ecological metagenomes</taxon>
    </lineage>
</organism>
<dbReference type="PANTHER" id="PTHR42637">
    <property type="entry name" value="TRNA-(MS[2]IO[6]A)-HYDROXYLASE"/>
    <property type="match status" value="1"/>
</dbReference>
<dbReference type="InterPro" id="IPR012347">
    <property type="entry name" value="Ferritin-like"/>
</dbReference>
<dbReference type="GO" id="GO:0045301">
    <property type="term" value="F:tRNA 2-(methylsulfanyl)-N(6)-isopentenyladenosine(37) hydroxylase activity"/>
    <property type="evidence" value="ECO:0007669"/>
    <property type="project" value="InterPro"/>
</dbReference>
<sequence length="86" mass="9908">MAPSSLLESLLEEIEDFLPCKTPNTWIDAALQNQDVLLIDHANCEKKAASTAINLIYRYVDDFELLNKMSKLVREEMRHFEQVIAI</sequence>
<gene>
    <name evidence="1" type="ORF">LCGC14_2835310</name>
</gene>
<feature type="non-terminal residue" evidence="1">
    <location>
        <position position="86"/>
    </location>
</feature>
<dbReference type="InterPro" id="IPR010386">
    <property type="entry name" value="tRNA-Hydrxlase_MiaE"/>
</dbReference>
<accession>A0A0F9AL86</accession>
<dbReference type="AlphaFoldDB" id="A0A0F9AL86"/>
<evidence type="ECO:0000313" key="1">
    <source>
        <dbReference type="EMBL" id="KKK79259.1"/>
    </source>
</evidence>
<dbReference type="InterPro" id="IPR009078">
    <property type="entry name" value="Ferritin-like_SF"/>
</dbReference>
<dbReference type="SUPFAM" id="SSF47240">
    <property type="entry name" value="Ferritin-like"/>
    <property type="match status" value="1"/>
</dbReference>
<evidence type="ECO:0008006" key="2">
    <source>
        <dbReference type="Google" id="ProtNLM"/>
    </source>
</evidence>
<dbReference type="Pfam" id="PF06175">
    <property type="entry name" value="MiaE"/>
    <property type="match status" value="1"/>
</dbReference>
<dbReference type="PANTHER" id="PTHR42637:SF1">
    <property type="entry name" value="TRNA 2-(METHYLSULFANYL)-N(6)-ISOPENTENYLADENOSINE(37) HYDROXYLASE"/>
    <property type="match status" value="1"/>
</dbReference>
<dbReference type="Gene3D" id="1.20.1260.10">
    <property type="match status" value="1"/>
</dbReference>
<dbReference type="EMBL" id="LAZR01054111">
    <property type="protein sequence ID" value="KKK79259.1"/>
    <property type="molecule type" value="Genomic_DNA"/>
</dbReference>
<protein>
    <recommendedName>
        <fullName evidence="2">tRNA-(Ms[2]io[6]A)-hydroxylase</fullName>
    </recommendedName>
</protein>
<comment type="caution">
    <text evidence="1">The sequence shown here is derived from an EMBL/GenBank/DDBJ whole genome shotgun (WGS) entry which is preliminary data.</text>
</comment>